<proteinExistence type="predicted"/>
<evidence type="ECO:0000313" key="4">
    <source>
        <dbReference type="Proteomes" id="UP000572680"/>
    </source>
</evidence>
<dbReference type="AlphaFoldDB" id="A0A7W3LL75"/>
<dbReference type="PROSITE" id="PS51257">
    <property type="entry name" value="PROKAR_LIPOPROTEIN"/>
    <property type="match status" value="1"/>
</dbReference>
<keyword evidence="4" id="KW-1185">Reference proteome</keyword>
<comment type="caution">
    <text evidence="3">The sequence shown here is derived from an EMBL/GenBank/DDBJ whole genome shotgun (WGS) entry which is preliminary data.</text>
</comment>
<feature type="chain" id="PRO_5038810553" description="Lipoprotein" evidence="2">
    <location>
        <begin position="22"/>
        <end position="189"/>
    </location>
</feature>
<feature type="signal peptide" evidence="2">
    <location>
        <begin position="1"/>
        <end position="21"/>
    </location>
</feature>
<evidence type="ECO:0000256" key="2">
    <source>
        <dbReference type="SAM" id="SignalP"/>
    </source>
</evidence>
<name>A0A7W3LL75_ACTNM</name>
<dbReference type="EMBL" id="JACJIA010000002">
    <property type="protein sequence ID" value="MBA8950182.1"/>
    <property type="molecule type" value="Genomic_DNA"/>
</dbReference>
<accession>A0A7W3LL75</accession>
<protein>
    <recommendedName>
        <fullName evidence="5">Lipoprotein</fullName>
    </recommendedName>
</protein>
<evidence type="ECO:0000256" key="1">
    <source>
        <dbReference type="SAM" id="MobiDB-lite"/>
    </source>
</evidence>
<evidence type="ECO:0008006" key="5">
    <source>
        <dbReference type="Google" id="ProtNLM"/>
    </source>
</evidence>
<feature type="region of interest" description="Disordered" evidence="1">
    <location>
        <begin position="25"/>
        <end position="52"/>
    </location>
</feature>
<gene>
    <name evidence="3" type="ORF">HNR61_001795</name>
</gene>
<reference evidence="3 4" key="1">
    <citation type="submission" date="2020-08" db="EMBL/GenBank/DDBJ databases">
        <title>Genomic Encyclopedia of Type Strains, Phase IV (KMG-IV): sequencing the most valuable type-strain genomes for metagenomic binning, comparative biology and taxonomic classification.</title>
        <authorList>
            <person name="Goeker M."/>
        </authorList>
    </citation>
    <scope>NUCLEOTIDE SEQUENCE [LARGE SCALE GENOMIC DNA]</scope>
    <source>
        <strain evidence="3 4">DSM 44197</strain>
    </source>
</reference>
<feature type="compositionally biased region" description="Low complexity" evidence="1">
    <location>
        <begin position="34"/>
        <end position="50"/>
    </location>
</feature>
<organism evidence="3 4">
    <name type="scientific">Actinomadura namibiensis</name>
    <dbReference type="NCBI Taxonomy" id="182080"/>
    <lineage>
        <taxon>Bacteria</taxon>
        <taxon>Bacillati</taxon>
        <taxon>Actinomycetota</taxon>
        <taxon>Actinomycetes</taxon>
        <taxon>Streptosporangiales</taxon>
        <taxon>Thermomonosporaceae</taxon>
        <taxon>Actinomadura</taxon>
    </lineage>
</organism>
<dbReference type="Proteomes" id="UP000572680">
    <property type="component" value="Unassembled WGS sequence"/>
</dbReference>
<evidence type="ECO:0000313" key="3">
    <source>
        <dbReference type="EMBL" id="MBA8950182.1"/>
    </source>
</evidence>
<sequence length="189" mass="19444">MVRRIFALVALVALVAAGCGGNERSAVTSGAGGSPPATASGGTTSASPAACPSEQNKKFAKTRFAADAGLAFGAFHRWIWKPYQAGTFQSGAEGRTAAMVKAAAAGAFALNRLNAARKLVDDDPTLCKALKQPLDALWNSVNGLTEKLRSGNLNPAEIGTVGGAIDAFRDRSEQAGTEIKDREPPSLGN</sequence>
<dbReference type="RefSeq" id="WP_182842643.1">
    <property type="nucleotide sequence ID" value="NZ_BAAALP010000037.1"/>
</dbReference>
<keyword evidence="2" id="KW-0732">Signal</keyword>